<dbReference type="GO" id="GO:0008289">
    <property type="term" value="F:lipid binding"/>
    <property type="evidence" value="ECO:0007669"/>
    <property type="project" value="UniProtKB-KW"/>
</dbReference>
<protein>
    <recommendedName>
        <fullName evidence="11">SMP-LTD domain-containing protein</fullName>
    </recommendedName>
</protein>
<organism evidence="12 13">
    <name type="scientific">Entamoeba histolytica</name>
    <dbReference type="NCBI Taxonomy" id="5759"/>
    <lineage>
        <taxon>Eukaryota</taxon>
        <taxon>Amoebozoa</taxon>
        <taxon>Evosea</taxon>
        <taxon>Archamoebae</taxon>
        <taxon>Mastigamoebida</taxon>
        <taxon>Entamoebidae</taxon>
        <taxon>Entamoeba</taxon>
    </lineage>
</organism>
<evidence type="ECO:0000256" key="9">
    <source>
        <dbReference type="SAM" id="MobiDB-lite"/>
    </source>
</evidence>
<dbReference type="OMA" id="YSPKMFP"/>
<dbReference type="GO" id="GO:0005789">
    <property type="term" value="C:endoplasmic reticulum membrane"/>
    <property type="evidence" value="ECO:0007669"/>
    <property type="project" value="UniProtKB-SubCell"/>
</dbReference>
<dbReference type="PANTHER" id="PTHR13466">
    <property type="entry name" value="TEX2 PROTEIN-RELATED"/>
    <property type="match status" value="1"/>
</dbReference>
<evidence type="ECO:0000256" key="4">
    <source>
        <dbReference type="ARBA" id="ARBA00022824"/>
    </source>
</evidence>
<feature type="domain" description="SMP-LTD" evidence="11">
    <location>
        <begin position="198"/>
        <end position="382"/>
    </location>
</feature>
<dbReference type="AlphaFoldDB" id="A0A5K1UTT1"/>
<dbReference type="InterPro" id="IPR031468">
    <property type="entry name" value="SMP_LBD"/>
</dbReference>
<dbReference type="PROSITE" id="PS51847">
    <property type="entry name" value="SMP"/>
    <property type="match status" value="1"/>
</dbReference>
<keyword evidence="6" id="KW-0445">Lipid transport</keyword>
<proteinExistence type="predicted"/>
<dbReference type="EMBL" id="BDEQ01000001">
    <property type="protein sequence ID" value="GAT96920.1"/>
    <property type="molecule type" value="Genomic_DNA"/>
</dbReference>
<feature type="compositionally biased region" description="Polar residues" evidence="9">
    <location>
        <begin position="584"/>
        <end position="603"/>
    </location>
</feature>
<evidence type="ECO:0000256" key="3">
    <source>
        <dbReference type="ARBA" id="ARBA00022692"/>
    </source>
</evidence>
<keyword evidence="4" id="KW-0256">Endoplasmic reticulum</keyword>
<dbReference type="CDD" id="cd21669">
    <property type="entry name" value="SMP_SF"/>
    <property type="match status" value="1"/>
</dbReference>
<reference evidence="12 13" key="1">
    <citation type="submission" date="2016-05" db="EMBL/GenBank/DDBJ databases">
        <title>First whole genome sequencing of Entamoeba histolytica HM1:IMSS-clone-6.</title>
        <authorList>
            <person name="Mukherjee Avik.K."/>
            <person name="Izumyama S."/>
            <person name="Nakada-Tsukui K."/>
            <person name="Nozaki T."/>
        </authorList>
    </citation>
    <scope>NUCLEOTIDE SEQUENCE [LARGE SCALE GENOMIC DNA]</scope>
    <source>
        <strain evidence="12 13">HM1:IMSS clone 6</strain>
    </source>
</reference>
<evidence type="ECO:0000256" key="8">
    <source>
        <dbReference type="ARBA" id="ARBA00023136"/>
    </source>
</evidence>
<evidence type="ECO:0000256" key="5">
    <source>
        <dbReference type="ARBA" id="ARBA00022989"/>
    </source>
</evidence>
<evidence type="ECO:0000256" key="7">
    <source>
        <dbReference type="ARBA" id="ARBA00023121"/>
    </source>
</evidence>
<evidence type="ECO:0000256" key="2">
    <source>
        <dbReference type="ARBA" id="ARBA00022448"/>
    </source>
</evidence>
<comment type="subcellular location">
    <subcellularLocation>
        <location evidence="1">Endoplasmic reticulum membrane</location>
    </subcellularLocation>
</comment>
<keyword evidence="5 10" id="KW-1133">Transmembrane helix</keyword>
<sequence length="632" mass="72559">MIFSFLILCLTIILGLICFITITFFLLFKYSPKVPPPIPITTPLKCPKTNQIPTFVSDWFNNAPLNEVSSLCIIQIESEETSAILSTDSECINLIISTQLVRIPLKTVQIKNVSFSGRKMSKKNFMRVIGEYGPIYKNSDIVQIRFRYAYELEYWDKLLDELCELAHNQRSSQMTKNGSGRKQYQLLGEQMIKNEQGLSDSDKHWSSTVNMLLQLLSYPFISNTDLHNLVRHKINELFALELTPNLSMNLIQIGNNVPYIKSPKVQCGNEPGAITIDGTLDYTGPIGASFVYDFKLLNIKIQLSFSITSLLGDVRVRILKIPSSTLWFSFHELPKIGISYYLRIGNYECKQLPTIEQYIIEMINSAILEICYSPQMFPIPIPNFSMVDYLKDKGMKNDEKKEIIVEEQQEQIKEVHVVEQSEKKRSFELKPKEINKKEVQQPIESIQLQKECTNPLPKISQPSIKEENQIENTPIPNKLIDEGKIRIPQSGTIDKTLQPYSLKELDIFFDKEDINRIYNHFINKLDTIKPLNKKQPPALPKKDSLIKPSTLIQQTQLTTNLHDKQPPSLPPKQLIEQPKKQLPSLPQKQILKNSTETISQQTKECPPLPKRDHPTQLLTKPTLPPKHDTFIK</sequence>
<feature type="transmembrane region" description="Helical" evidence="10">
    <location>
        <begin position="5"/>
        <end position="28"/>
    </location>
</feature>
<evidence type="ECO:0000256" key="6">
    <source>
        <dbReference type="ARBA" id="ARBA00023055"/>
    </source>
</evidence>
<keyword evidence="3 10" id="KW-0812">Transmembrane</keyword>
<comment type="caution">
    <text evidence="12">The sequence shown here is derived from an EMBL/GenBank/DDBJ whole genome shotgun (WGS) entry which is preliminary data.</text>
</comment>
<evidence type="ECO:0000256" key="10">
    <source>
        <dbReference type="SAM" id="Phobius"/>
    </source>
</evidence>
<dbReference type="VEuPathDB" id="AmoebaDB:EHI_179880"/>
<dbReference type="PANTHER" id="PTHR13466:SF0">
    <property type="entry name" value="SMP-LTD DOMAIN-CONTAINING PROTEIN"/>
    <property type="match status" value="1"/>
</dbReference>
<evidence type="ECO:0000313" key="12">
    <source>
        <dbReference type="EMBL" id="GAT96920.1"/>
    </source>
</evidence>
<evidence type="ECO:0000259" key="11">
    <source>
        <dbReference type="PROSITE" id="PS51847"/>
    </source>
</evidence>
<dbReference type="Proteomes" id="UP000078387">
    <property type="component" value="Unassembled WGS sequence"/>
</dbReference>
<dbReference type="VEuPathDB" id="AmoebaDB:EHI7A_011500"/>
<feature type="region of interest" description="Disordered" evidence="9">
    <location>
        <begin position="560"/>
        <end position="632"/>
    </location>
</feature>
<gene>
    <name evidence="12" type="ORF">CL6EHI_179880</name>
</gene>
<dbReference type="VEuPathDB" id="AmoebaDB:EHI8A_009780"/>
<dbReference type="VEuPathDB" id="AmoebaDB:KM1_005650"/>
<keyword evidence="2" id="KW-0813">Transport</keyword>
<dbReference type="VEuPathDB" id="AmoebaDB:EHI5A_007280"/>
<name>A0A5K1UTT1_ENTHI</name>
<evidence type="ECO:0000313" key="13">
    <source>
        <dbReference type="Proteomes" id="UP000078387"/>
    </source>
</evidence>
<keyword evidence="7" id="KW-0446">Lipid-binding</keyword>
<dbReference type="GO" id="GO:0006869">
    <property type="term" value="P:lipid transport"/>
    <property type="evidence" value="ECO:0007669"/>
    <property type="project" value="UniProtKB-KW"/>
</dbReference>
<evidence type="ECO:0000256" key="1">
    <source>
        <dbReference type="ARBA" id="ARBA00004586"/>
    </source>
</evidence>
<keyword evidence="8 10" id="KW-0472">Membrane</keyword>
<accession>A0A5K1UTT1</accession>